<feature type="region of interest" description="Disordered" evidence="1">
    <location>
        <begin position="31"/>
        <end position="53"/>
    </location>
</feature>
<dbReference type="Proteomes" id="UP000652761">
    <property type="component" value="Unassembled WGS sequence"/>
</dbReference>
<evidence type="ECO:0000256" key="1">
    <source>
        <dbReference type="SAM" id="MobiDB-lite"/>
    </source>
</evidence>
<keyword evidence="3" id="KW-1185">Reference proteome</keyword>
<proteinExistence type="predicted"/>
<organism evidence="2 3">
    <name type="scientific">Colocasia esculenta</name>
    <name type="common">Wild taro</name>
    <name type="synonym">Arum esculentum</name>
    <dbReference type="NCBI Taxonomy" id="4460"/>
    <lineage>
        <taxon>Eukaryota</taxon>
        <taxon>Viridiplantae</taxon>
        <taxon>Streptophyta</taxon>
        <taxon>Embryophyta</taxon>
        <taxon>Tracheophyta</taxon>
        <taxon>Spermatophyta</taxon>
        <taxon>Magnoliopsida</taxon>
        <taxon>Liliopsida</taxon>
        <taxon>Araceae</taxon>
        <taxon>Aroideae</taxon>
        <taxon>Colocasieae</taxon>
        <taxon>Colocasia</taxon>
    </lineage>
</organism>
<name>A0A843WE43_COLES</name>
<evidence type="ECO:0000313" key="2">
    <source>
        <dbReference type="EMBL" id="MQM05058.1"/>
    </source>
</evidence>
<gene>
    <name evidence="2" type="ORF">Taro_037860</name>
</gene>
<dbReference type="AlphaFoldDB" id="A0A843WE43"/>
<sequence>MLPGSSGCSTPPSRHDLRQVQHRGLLCHLAAPPAPEPRLRGGRVPGPRLPGDVSAAPLIDVADTEECTRSRPLGQLLVRADNPLLLLRRDALQHRGGARADRHGAAVEEHWRSCVLHRVHTPAGD</sequence>
<reference evidence="2" key="1">
    <citation type="submission" date="2017-07" db="EMBL/GenBank/DDBJ databases">
        <title>Taro Niue Genome Assembly and Annotation.</title>
        <authorList>
            <person name="Atibalentja N."/>
            <person name="Keating K."/>
            <person name="Fields C.J."/>
        </authorList>
    </citation>
    <scope>NUCLEOTIDE SEQUENCE</scope>
    <source>
        <strain evidence="2">Niue_2</strain>
        <tissue evidence="2">Leaf</tissue>
    </source>
</reference>
<dbReference type="EMBL" id="NMUH01003338">
    <property type="protein sequence ID" value="MQM05058.1"/>
    <property type="molecule type" value="Genomic_DNA"/>
</dbReference>
<comment type="caution">
    <text evidence="2">The sequence shown here is derived from an EMBL/GenBank/DDBJ whole genome shotgun (WGS) entry which is preliminary data.</text>
</comment>
<accession>A0A843WE43</accession>
<protein>
    <submittedName>
        <fullName evidence="2">Uncharacterized protein</fullName>
    </submittedName>
</protein>
<evidence type="ECO:0000313" key="3">
    <source>
        <dbReference type="Proteomes" id="UP000652761"/>
    </source>
</evidence>